<proteinExistence type="predicted"/>
<gene>
    <name evidence="2" type="ORF">F2Q69_00022841</name>
</gene>
<protein>
    <submittedName>
        <fullName evidence="2">Uncharacterized protein</fullName>
    </submittedName>
</protein>
<name>A0A8S9QG51_BRACR</name>
<evidence type="ECO:0000313" key="3">
    <source>
        <dbReference type="Proteomes" id="UP000712600"/>
    </source>
</evidence>
<accession>A0A8S9QG51</accession>
<sequence>MNSAAEHATAKFELQRAGRNRHWATSPKKYSDPIAKQIYGKNWGAYKSNAATGKPNL</sequence>
<feature type="region of interest" description="Disordered" evidence="1">
    <location>
        <begin position="1"/>
        <end position="28"/>
    </location>
</feature>
<dbReference type="EMBL" id="QGKX02001290">
    <property type="protein sequence ID" value="KAF3540230.1"/>
    <property type="molecule type" value="Genomic_DNA"/>
</dbReference>
<organism evidence="2 3">
    <name type="scientific">Brassica cretica</name>
    <name type="common">Mustard</name>
    <dbReference type="NCBI Taxonomy" id="69181"/>
    <lineage>
        <taxon>Eukaryota</taxon>
        <taxon>Viridiplantae</taxon>
        <taxon>Streptophyta</taxon>
        <taxon>Embryophyta</taxon>
        <taxon>Tracheophyta</taxon>
        <taxon>Spermatophyta</taxon>
        <taxon>Magnoliopsida</taxon>
        <taxon>eudicotyledons</taxon>
        <taxon>Gunneridae</taxon>
        <taxon>Pentapetalae</taxon>
        <taxon>rosids</taxon>
        <taxon>malvids</taxon>
        <taxon>Brassicales</taxon>
        <taxon>Brassicaceae</taxon>
        <taxon>Brassiceae</taxon>
        <taxon>Brassica</taxon>
    </lineage>
</organism>
<evidence type="ECO:0000256" key="1">
    <source>
        <dbReference type="SAM" id="MobiDB-lite"/>
    </source>
</evidence>
<comment type="caution">
    <text evidence="2">The sequence shown here is derived from an EMBL/GenBank/DDBJ whole genome shotgun (WGS) entry which is preliminary data.</text>
</comment>
<dbReference type="Proteomes" id="UP000712600">
    <property type="component" value="Unassembled WGS sequence"/>
</dbReference>
<dbReference type="AlphaFoldDB" id="A0A8S9QG51"/>
<reference evidence="2" key="1">
    <citation type="submission" date="2019-12" db="EMBL/GenBank/DDBJ databases">
        <title>Genome sequencing and annotation of Brassica cretica.</title>
        <authorList>
            <person name="Studholme D.J."/>
            <person name="Sarris P."/>
        </authorList>
    </citation>
    <scope>NUCLEOTIDE SEQUENCE</scope>
    <source>
        <strain evidence="2">PFS-109/04</strain>
        <tissue evidence="2">Leaf</tissue>
    </source>
</reference>
<evidence type="ECO:0000313" key="2">
    <source>
        <dbReference type="EMBL" id="KAF3540230.1"/>
    </source>
</evidence>